<protein>
    <submittedName>
        <fullName evidence="1">Uncharacterized protein</fullName>
    </submittedName>
</protein>
<sequence length="204" mass="23063">MAHSSSMAHMFSPNNCPIMIRDFDGGYVKFIAGPNLVQSFTHAQPLEVPSGYVEYAELFNNGTQYWAMLVQTANGVSLTRPTPPFADICGHQLRLPTEMPDPANVLTDAQRQTLTNYSFTMMNSHNTRQKFNQWKKEERQQMHLNKRLGNMRGQGCNWAAAPPPYIPPPELTIDFTGINFNLPPNRHCHHRLLIHPMFGLSLAG</sequence>
<evidence type="ECO:0000313" key="2">
    <source>
        <dbReference type="Proteomes" id="UP000030669"/>
    </source>
</evidence>
<dbReference type="HOGENOM" id="CLU_1343376_0_0_1"/>
<dbReference type="RefSeq" id="XP_007866173.1">
    <property type="nucleotide sequence ID" value="XM_007867982.1"/>
</dbReference>
<dbReference type="AlphaFoldDB" id="S7RQ30"/>
<dbReference type="GeneID" id="19301896"/>
<reference evidence="1 2" key="1">
    <citation type="journal article" date="2012" name="Science">
        <title>The Paleozoic origin of enzymatic lignin decomposition reconstructed from 31 fungal genomes.</title>
        <authorList>
            <person name="Floudas D."/>
            <person name="Binder M."/>
            <person name="Riley R."/>
            <person name="Barry K."/>
            <person name="Blanchette R.A."/>
            <person name="Henrissat B."/>
            <person name="Martinez A.T."/>
            <person name="Otillar R."/>
            <person name="Spatafora J.W."/>
            <person name="Yadav J.S."/>
            <person name="Aerts A."/>
            <person name="Benoit I."/>
            <person name="Boyd A."/>
            <person name="Carlson A."/>
            <person name="Copeland A."/>
            <person name="Coutinho P.M."/>
            <person name="de Vries R.P."/>
            <person name="Ferreira P."/>
            <person name="Findley K."/>
            <person name="Foster B."/>
            <person name="Gaskell J."/>
            <person name="Glotzer D."/>
            <person name="Gorecki P."/>
            <person name="Heitman J."/>
            <person name="Hesse C."/>
            <person name="Hori C."/>
            <person name="Igarashi K."/>
            <person name="Jurgens J.A."/>
            <person name="Kallen N."/>
            <person name="Kersten P."/>
            <person name="Kohler A."/>
            <person name="Kuees U."/>
            <person name="Kumar T.K.A."/>
            <person name="Kuo A."/>
            <person name="LaButti K."/>
            <person name="Larrondo L.F."/>
            <person name="Lindquist E."/>
            <person name="Ling A."/>
            <person name="Lombard V."/>
            <person name="Lucas S."/>
            <person name="Lundell T."/>
            <person name="Martin R."/>
            <person name="McLaughlin D.J."/>
            <person name="Morgenstern I."/>
            <person name="Morin E."/>
            <person name="Murat C."/>
            <person name="Nagy L.G."/>
            <person name="Nolan M."/>
            <person name="Ohm R.A."/>
            <person name="Patyshakuliyeva A."/>
            <person name="Rokas A."/>
            <person name="Ruiz-Duenas F.J."/>
            <person name="Sabat G."/>
            <person name="Salamov A."/>
            <person name="Samejima M."/>
            <person name="Schmutz J."/>
            <person name="Slot J.C."/>
            <person name="St John F."/>
            <person name="Stenlid J."/>
            <person name="Sun H."/>
            <person name="Sun S."/>
            <person name="Syed K."/>
            <person name="Tsang A."/>
            <person name="Wiebenga A."/>
            <person name="Young D."/>
            <person name="Pisabarro A."/>
            <person name="Eastwood D.C."/>
            <person name="Martin F."/>
            <person name="Cullen D."/>
            <person name="Grigoriev I.V."/>
            <person name="Hibbett D.S."/>
        </authorList>
    </citation>
    <scope>NUCLEOTIDE SEQUENCE [LARGE SCALE GENOMIC DNA]</scope>
    <source>
        <strain evidence="1 2">ATCC 11539</strain>
    </source>
</reference>
<proteinExistence type="predicted"/>
<accession>S7RQ30</accession>
<keyword evidence="2" id="KW-1185">Reference proteome</keyword>
<dbReference type="EMBL" id="KB469302">
    <property type="protein sequence ID" value="EPQ54989.1"/>
    <property type="molecule type" value="Genomic_DNA"/>
</dbReference>
<evidence type="ECO:0000313" key="1">
    <source>
        <dbReference type="EMBL" id="EPQ54989.1"/>
    </source>
</evidence>
<dbReference type="Proteomes" id="UP000030669">
    <property type="component" value="Unassembled WGS sequence"/>
</dbReference>
<gene>
    <name evidence="1" type="ORF">GLOTRDRAFT_129295</name>
</gene>
<dbReference type="KEGG" id="gtr:GLOTRDRAFT_129295"/>
<name>S7RQ30_GLOTA</name>
<organism evidence="1 2">
    <name type="scientific">Gloeophyllum trabeum (strain ATCC 11539 / FP-39264 / Madison 617)</name>
    <name type="common">Brown rot fungus</name>
    <dbReference type="NCBI Taxonomy" id="670483"/>
    <lineage>
        <taxon>Eukaryota</taxon>
        <taxon>Fungi</taxon>
        <taxon>Dikarya</taxon>
        <taxon>Basidiomycota</taxon>
        <taxon>Agaricomycotina</taxon>
        <taxon>Agaricomycetes</taxon>
        <taxon>Gloeophyllales</taxon>
        <taxon>Gloeophyllaceae</taxon>
        <taxon>Gloeophyllum</taxon>
    </lineage>
</organism>